<sequence>MPILIDKNILDAMRNCVVLIEPIASTEKRKTNSSVENVPRKRKPLQSVDLLRLQVEPLSLSNTALHRESSLKKIKKEPTPENVDSKLELEAASKLSMMSLIQEYKGNNPDEFLTFCSNRMQREACCSATLLTIEQADTDLWHELRKGRITASRMHEASRCTVRNGSLTNKIMGLSSGFSFAMKRGTELEGQVLSELQKEFPSLRPTGLVLDPAHPWMGASPDGISDEFVLEIKCPYTPKTYACYVDVSKLSKKYFAQIQLQMHMTHRKKALLGVAALDFETTKKVTKVWIDYDKEYVANIMEDSLAFWRDAVFKAMLRKFHRK</sequence>
<dbReference type="PANTHER" id="PTHR39953">
    <property type="entry name" value="RE54151P"/>
    <property type="match status" value="1"/>
</dbReference>
<reference evidence="2" key="2">
    <citation type="submission" date="2022-08" db="UniProtKB">
        <authorList>
            <consortium name="EnsemblMetazoa"/>
        </authorList>
    </citation>
    <scope>IDENTIFICATION</scope>
    <source>
        <strain evidence="2">STECLA/ALBI9_A</strain>
    </source>
</reference>
<dbReference type="RefSeq" id="XP_035773710.1">
    <property type="nucleotide sequence ID" value="XM_035917817.1"/>
</dbReference>
<feature type="domain" description="YqaJ viral recombinase" evidence="1">
    <location>
        <begin position="141"/>
        <end position="267"/>
    </location>
</feature>
<evidence type="ECO:0000313" key="2">
    <source>
        <dbReference type="EnsemblMetazoa" id="AALB000946-PA"/>
    </source>
</evidence>
<dbReference type="VEuPathDB" id="VectorBase:AALB000946"/>
<name>A0A182F3B1_ANOAL</name>
<dbReference type="GeneID" id="118456754"/>
<dbReference type="SUPFAM" id="SSF52980">
    <property type="entry name" value="Restriction endonuclease-like"/>
    <property type="match status" value="1"/>
</dbReference>
<organism evidence="2 3">
    <name type="scientific">Anopheles albimanus</name>
    <name type="common">New world malaria mosquito</name>
    <dbReference type="NCBI Taxonomy" id="7167"/>
    <lineage>
        <taxon>Eukaryota</taxon>
        <taxon>Metazoa</taxon>
        <taxon>Ecdysozoa</taxon>
        <taxon>Arthropoda</taxon>
        <taxon>Hexapoda</taxon>
        <taxon>Insecta</taxon>
        <taxon>Pterygota</taxon>
        <taxon>Neoptera</taxon>
        <taxon>Endopterygota</taxon>
        <taxon>Diptera</taxon>
        <taxon>Nematocera</taxon>
        <taxon>Culicoidea</taxon>
        <taxon>Culicidae</taxon>
        <taxon>Anophelinae</taxon>
        <taxon>Anopheles</taxon>
    </lineage>
</organism>
<evidence type="ECO:0000313" key="3">
    <source>
        <dbReference type="Proteomes" id="UP000069272"/>
    </source>
</evidence>
<dbReference type="Pfam" id="PF09588">
    <property type="entry name" value="YqaJ"/>
    <property type="match status" value="1"/>
</dbReference>
<proteinExistence type="predicted"/>
<dbReference type="OrthoDB" id="6774613at2759"/>
<dbReference type="STRING" id="7167.A0A182F3B1"/>
<dbReference type="CDD" id="cd22343">
    <property type="entry name" value="PDDEXK_lambda_exonuclease-like"/>
    <property type="match status" value="1"/>
</dbReference>
<dbReference type="PANTHER" id="PTHR39953:SF1">
    <property type="entry name" value="RE54151P"/>
    <property type="match status" value="1"/>
</dbReference>
<protein>
    <submittedName>
        <fullName evidence="2">YqaJ domain-containing protein</fullName>
    </submittedName>
</protein>
<evidence type="ECO:0000259" key="1">
    <source>
        <dbReference type="Pfam" id="PF09588"/>
    </source>
</evidence>
<dbReference type="InterPro" id="IPR011604">
    <property type="entry name" value="PDDEXK-like_dom_sf"/>
</dbReference>
<dbReference type="Proteomes" id="UP000069272">
    <property type="component" value="Chromosome 2L"/>
</dbReference>
<dbReference type="GO" id="GO:0006281">
    <property type="term" value="P:DNA repair"/>
    <property type="evidence" value="ECO:0007669"/>
    <property type="project" value="UniProtKB-ARBA"/>
</dbReference>
<dbReference type="KEGG" id="aali:118456754"/>
<dbReference type="VEuPathDB" id="VectorBase:AALB20_026652"/>
<accession>A0A182F3B1</accession>
<keyword evidence="3" id="KW-1185">Reference proteome</keyword>
<dbReference type="InterPro" id="IPR019080">
    <property type="entry name" value="YqaJ_viral_recombinase"/>
</dbReference>
<reference evidence="2 3" key="1">
    <citation type="journal article" date="2017" name="G3 (Bethesda)">
        <title>The Physical Genome Mapping of Anopheles albimanus Corrected Scaffold Misassemblies and Identified Interarm Rearrangements in Genus Anopheles.</title>
        <authorList>
            <person name="Artemov G.N."/>
            <person name="Peery A.N."/>
            <person name="Jiang X."/>
            <person name="Tu Z."/>
            <person name="Stegniy V.N."/>
            <person name="Sharakhova M.V."/>
            <person name="Sharakhov I.V."/>
        </authorList>
    </citation>
    <scope>NUCLEOTIDE SEQUENCE [LARGE SCALE GENOMIC DNA]</scope>
    <source>
        <strain evidence="2 3">ALBI9_A</strain>
    </source>
</reference>
<dbReference type="Gene3D" id="3.90.320.10">
    <property type="match status" value="1"/>
</dbReference>
<dbReference type="AlphaFoldDB" id="A0A182F3B1"/>
<dbReference type="InterPro" id="IPR011335">
    <property type="entry name" value="Restrct_endonuc-II-like"/>
</dbReference>
<dbReference type="EnsemblMetazoa" id="AALB000946-RA">
    <property type="protein sequence ID" value="AALB000946-PA"/>
    <property type="gene ID" value="AALB000946"/>
</dbReference>